<feature type="transmembrane region" description="Helical" evidence="1">
    <location>
        <begin position="669"/>
        <end position="687"/>
    </location>
</feature>
<evidence type="ECO:0000313" key="3">
    <source>
        <dbReference type="Proteomes" id="UP000237797"/>
    </source>
</evidence>
<feature type="transmembrane region" description="Helical" evidence="1">
    <location>
        <begin position="401"/>
        <end position="423"/>
    </location>
</feature>
<dbReference type="EMBL" id="PVNE01000022">
    <property type="protein sequence ID" value="PRX39640.1"/>
    <property type="molecule type" value="Genomic_DNA"/>
</dbReference>
<feature type="transmembrane region" description="Helical" evidence="1">
    <location>
        <begin position="494"/>
        <end position="517"/>
    </location>
</feature>
<feature type="transmembrane region" description="Helical" evidence="1">
    <location>
        <begin position="638"/>
        <end position="657"/>
    </location>
</feature>
<organism evidence="2 3">
    <name type="scientific">Planifilum fimeticola</name>
    <dbReference type="NCBI Taxonomy" id="201975"/>
    <lineage>
        <taxon>Bacteria</taxon>
        <taxon>Bacillati</taxon>
        <taxon>Bacillota</taxon>
        <taxon>Bacilli</taxon>
        <taxon>Bacillales</taxon>
        <taxon>Thermoactinomycetaceae</taxon>
        <taxon>Planifilum</taxon>
    </lineage>
</organism>
<feature type="transmembrane region" description="Helical" evidence="1">
    <location>
        <begin position="526"/>
        <end position="544"/>
    </location>
</feature>
<feature type="transmembrane region" description="Helical" evidence="1">
    <location>
        <begin position="429"/>
        <end position="448"/>
    </location>
</feature>
<dbReference type="SUPFAM" id="SSF53649">
    <property type="entry name" value="Alkaline phosphatase-like"/>
    <property type="match status" value="1"/>
</dbReference>
<proteinExistence type="predicted"/>
<sequence length="723" mass="80404">MRIIWLIAAVMQFIWLIPCGAVRAEDVDSSPRQIWMIIVNGLTLSDLREESLPHFRNLLERGAVAGMNLKTGKKEWDAHIYATMGAGTRITAPTDATFYHPGERIGEESAGDRYALRTGLKPPEKAVIYPAVYRYIRENETGDYRMSPGALGQALRQAGRTAAVLGNLDEGEVPVRWAPFLSMDARGITPLGSIGRETLLADPRRPFGVKTNYSYLLDCLKRWKDPSLVVVELGDLYRLDRISGEMETDRYQAVRLEVLREMDRFLGQVLGLLTPDRHLVLVSPGSSADPGGKEVLAPLIWYRPDGGRGLLYSPTTRREGLVSNVDLAPTVLDAFDIPLPDRMLGRPMQVVPGSIEDFFREMERVHTIYGMRASVISAFIVFQIAVLLSSLVILWRRWHRFWGAVQGLLIAMLVLPFLLLLISGAMIPYTWGFLLTAGILALLFTWVLRRLPIVPLLLVLGLLGCVPVALDGILGGELIQTSFLGYDPIKGARYYGIGNEYMGVVLGSSILTCAAWLERRQNDGRLPVAIFFLALVFFFAAPFWGTNAGGALSAAVGFGTAYYRFFRRNRKERWYWLALLFLVLGGGLLVGINLLFDDQPSHIGRALSYLLAGDVDEIAHIIMRKLEVNLRLLRVSSWGKVLLTSLFVLTLISYRPFRGLKWMKEHYPKLYNGFASIGVGALAALALNDSGLVSSATAIIYAVVPFLIIAFREWPAAKEAEEG</sequence>
<accession>A0A2T0LCC8</accession>
<dbReference type="OrthoDB" id="3199331at2"/>
<feature type="transmembrane region" description="Helical" evidence="1">
    <location>
        <begin position="693"/>
        <end position="711"/>
    </location>
</feature>
<keyword evidence="3" id="KW-1185">Reference proteome</keyword>
<feature type="transmembrane region" description="Helical" evidence="1">
    <location>
        <begin position="550"/>
        <end position="567"/>
    </location>
</feature>
<feature type="transmembrane region" description="Helical" evidence="1">
    <location>
        <begin position="574"/>
        <end position="596"/>
    </location>
</feature>
<dbReference type="AlphaFoldDB" id="A0A2T0LCC8"/>
<keyword evidence="1" id="KW-0472">Membrane</keyword>
<evidence type="ECO:0000256" key="1">
    <source>
        <dbReference type="SAM" id="Phobius"/>
    </source>
</evidence>
<reference evidence="2 3" key="1">
    <citation type="submission" date="2018-03" db="EMBL/GenBank/DDBJ databases">
        <title>Genomic Encyclopedia of Archaeal and Bacterial Type Strains, Phase II (KMG-II): from individual species to whole genera.</title>
        <authorList>
            <person name="Goeker M."/>
        </authorList>
    </citation>
    <scope>NUCLEOTIDE SEQUENCE [LARGE SCALE GENOMIC DNA]</scope>
    <source>
        <strain evidence="2 3">DSM 44946</strain>
    </source>
</reference>
<dbReference type="InterPro" id="IPR017850">
    <property type="entry name" value="Alkaline_phosphatase_core_sf"/>
</dbReference>
<name>A0A2T0LCC8_9BACL</name>
<evidence type="ECO:0000313" key="2">
    <source>
        <dbReference type="EMBL" id="PRX39640.1"/>
    </source>
</evidence>
<feature type="transmembrane region" description="Helical" evidence="1">
    <location>
        <begin position="369"/>
        <end position="394"/>
    </location>
</feature>
<gene>
    <name evidence="2" type="ORF">CLV97_12230</name>
</gene>
<protein>
    <submittedName>
        <fullName evidence="2">Uncharacterized protein</fullName>
    </submittedName>
</protein>
<dbReference type="RefSeq" id="WP_106345950.1">
    <property type="nucleotide sequence ID" value="NZ_PVNE01000022.1"/>
</dbReference>
<keyword evidence="1" id="KW-1133">Transmembrane helix</keyword>
<keyword evidence="1" id="KW-0812">Transmembrane</keyword>
<dbReference type="Gene3D" id="3.40.720.10">
    <property type="entry name" value="Alkaline Phosphatase, subunit A"/>
    <property type="match status" value="1"/>
</dbReference>
<feature type="transmembrane region" description="Helical" evidence="1">
    <location>
        <begin position="455"/>
        <end position="474"/>
    </location>
</feature>
<dbReference type="Proteomes" id="UP000237797">
    <property type="component" value="Unassembled WGS sequence"/>
</dbReference>
<comment type="caution">
    <text evidence="2">The sequence shown here is derived from an EMBL/GenBank/DDBJ whole genome shotgun (WGS) entry which is preliminary data.</text>
</comment>